<proteinExistence type="inferred from homology"/>
<dbReference type="Gene3D" id="3.40.50.1820">
    <property type="entry name" value="alpha/beta hydrolase"/>
    <property type="match status" value="1"/>
</dbReference>
<dbReference type="OrthoDB" id="7464126at2759"/>
<organism evidence="3 4">
    <name type="scientific">Morchella conica CCBAS932</name>
    <dbReference type="NCBI Taxonomy" id="1392247"/>
    <lineage>
        <taxon>Eukaryota</taxon>
        <taxon>Fungi</taxon>
        <taxon>Dikarya</taxon>
        <taxon>Ascomycota</taxon>
        <taxon>Pezizomycotina</taxon>
        <taxon>Pezizomycetes</taxon>
        <taxon>Pezizales</taxon>
        <taxon>Morchellaceae</taxon>
        <taxon>Morchella</taxon>
    </lineage>
</organism>
<comment type="similarity">
    <text evidence="1">Belongs to the putative lipase ROG1 family.</text>
</comment>
<dbReference type="InParanoid" id="A0A3N4KP88"/>
<dbReference type="EMBL" id="ML119129">
    <property type="protein sequence ID" value="RPB12424.1"/>
    <property type="molecule type" value="Genomic_DNA"/>
</dbReference>
<dbReference type="Proteomes" id="UP000277580">
    <property type="component" value="Unassembled WGS sequence"/>
</dbReference>
<accession>A0A3N4KP88</accession>
<dbReference type="AlphaFoldDB" id="A0A3N4KP88"/>
<dbReference type="InterPro" id="IPR052374">
    <property type="entry name" value="SERAC1"/>
</dbReference>
<feature type="domain" description="DUF676" evidence="2">
    <location>
        <begin position="68"/>
        <end position="120"/>
    </location>
</feature>
<evidence type="ECO:0000313" key="3">
    <source>
        <dbReference type="EMBL" id="RPB12424.1"/>
    </source>
</evidence>
<feature type="non-terminal residue" evidence="3">
    <location>
        <position position="1"/>
    </location>
</feature>
<reference evidence="3 4" key="1">
    <citation type="journal article" date="2018" name="Nat. Ecol. Evol.">
        <title>Pezizomycetes genomes reveal the molecular basis of ectomycorrhizal truffle lifestyle.</title>
        <authorList>
            <person name="Murat C."/>
            <person name="Payen T."/>
            <person name="Noel B."/>
            <person name="Kuo A."/>
            <person name="Morin E."/>
            <person name="Chen J."/>
            <person name="Kohler A."/>
            <person name="Krizsan K."/>
            <person name="Balestrini R."/>
            <person name="Da Silva C."/>
            <person name="Montanini B."/>
            <person name="Hainaut M."/>
            <person name="Levati E."/>
            <person name="Barry K.W."/>
            <person name="Belfiori B."/>
            <person name="Cichocki N."/>
            <person name="Clum A."/>
            <person name="Dockter R.B."/>
            <person name="Fauchery L."/>
            <person name="Guy J."/>
            <person name="Iotti M."/>
            <person name="Le Tacon F."/>
            <person name="Lindquist E.A."/>
            <person name="Lipzen A."/>
            <person name="Malagnac F."/>
            <person name="Mello A."/>
            <person name="Molinier V."/>
            <person name="Miyauchi S."/>
            <person name="Poulain J."/>
            <person name="Riccioni C."/>
            <person name="Rubini A."/>
            <person name="Sitrit Y."/>
            <person name="Splivallo R."/>
            <person name="Traeger S."/>
            <person name="Wang M."/>
            <person name="Zifcakova L."/>
            <person name="Wipf D."/>
            <person name="Zambonelli A."/>
            <person name="Paolocci F."/>
            <person name="Nowrousian M."/>
            <person name="Ottonello S."/>
            <person name="Baldrian P."/>
            <person name="Spatafora J.W."/>
            <person name="Henrissat B."/>
            <person name="Nagy L.G."/>
            <person name="Aury J.M."/>
            <person name="Wincker P."/>
            <person name="Grigoriev I.V."/>
            <person name="Bonfante P."/>
            <person name="Martin F.M."/>
        </authorList>
    </citation>
    <scope>NUCLEOTIDE SEQUENCE [LARGE SCALE GENOMIC DNA]</scope>
    <source>
        <strain evidence="3 4">CCBAS932</strain>
    </source>
</reference>
<sequence>ASNSSSIIAVHGLGSDPDWAWTYWEVAGGVEVSNNVMWLRDLLPHALPSARIMVFNHDSAWRFDAPVKSVQDCGNQLLDAVRTCRKSDEENKRRIIFIGHSFGGIVIKKALVTAGQKSAEARYQSLSESFLGALFLGVPHDGSPLTKAGVVVSYITYWLGSRTELLEALKPGTEALWVLNDAFLKGYGTSEHHIVNFCETRKTQKWGIPFLLVYICASPAQCWHHKASSMAGKANVMLECDHMRMNKFKSEVDGNYQLVLRELIEMVERVQKGSSALVSTK</sequence>
<dbReference type="PANTHER" id="PTHR48182:SF3">
    <property type="entry name" value="DUF676 DOMAIN-CONTAINING PROTEIN"/>
    <property type="match status" value="1"/>
</dbReference>
<dbReference type="InterPro" id="IPR029058">
    <property type="entry name" value="AB_hydrolase_fold"/>
</dbReference>
<evidence type="ECO:0000256" key="1">
    <source>
        <dbReference type="ARBA" id="ARBA00007920"/>
    </source>
</evidence>
<dbReference type="InterPro" id="IPR007751">
    <property type="entry name" value="DUF676_lipase-like"/>
</dbReference>
<gene>
    <name evidence="3" type="ORF">P167DRAFT_488014</name>
</gene>
<dbReference type="SUPFAM" id="SSF53474">
    <property type="entry name" value="alpha/beta-Hydrolases"/>
    <property type="match status" value="1"/>
</dbReference>
<evidence type="ECO:0000259" key="2">
    <source>
        <dbReference type="Pfam" id="PF05057"/>
    </source>
</evidence>
<name>A0A3N4KP88_9PEZI</name>
<dbReference type="PANTHER" id="PTHR48182">
    <property type="entry name" value="PROTEIN SERAC1"/>
    <property type="match status" value="1"/>
</dbReference>
<dbReference type="Pfam" id="PF05057">
    <property type="entry name" value="DUF676"/>
    <property type="match status" value="1"/>
</dbReference>
<evidence type="ECO:0000313" key="4">
    <source>
        <dbReference type="Proteomes" id="UP000277580"/>
    </source>
</evidence>
<keyword evidence="4" id="KW-1185">Reference proteome</keyword>
<protein>
    <recommendedName>
        <fullName evidence="2">DUF676 domain-containing protein</fullName>
    </recommendedName>
</protein>